<proteinExistence type="predicted"/>
<evidence type="ECO:0000313" key="2">
    <source>
        <dbReference type="Proteomes" id="UP000886748"/>
    </source>
</evidence>
<dbReference type="EMBL" id="DVOD01000014">
    <property type="protein sequence ID" value="HIU91903.1"/>
    <property type="molecule type" value="Genomic_DNA"/>
</dbReference>
<accession>A0A9D1MYI5</accession>
<dbReference type="AlphaFoldDB" id="A0A9D1MYI5"/>
<dbReference type="PROSITE" id="PS51257">
    <property type="entry name" value="PROKAR_LIPOPROTEIN"/>
    <property type="match status" value="1"/>
</dbReference>
<name>A0A9D1MYI5_9CLOT</name>
<protein>
    <submittedName>
        <fullName evidence="1">Uncharacterized protein</fullName>
    </submittedName>
</protein>
<comment type="caution">
    <text evidence="1">The sequence shown here is derived from an EMBL/GenBank/DDBJ whole genome shotgun (WGS) entry which is preliminary data.</text>
</comment>
<evidence type="ECO:0000313" key="1">
    <source>
        <dbReference type="EMBL" id="HIU91903.1"/>
    </source>
</evidence>
<dbReference type="Proteomes" id="UP000886748">
    <property type="component" value="Unassembled WGS sequence"/>
</dbReference>
<reference evidence="1" key="2">
    <citation type="journal article" date="2021" name="PeerJ">
        <title>Extensive microbial diversity within the chicken gut microbiome revealed by metagenomics and culture.</title>
        <authorList>
            <person name="Gilroy R."/>
            <person name="Ravi A."/>
            <person name="Getino M."/>
            <person name="Pursley I."/>
            <person name="Horton D.L."/>
            <person name="Alikhan N.F."/>
            <person name="Baker D."/>
            <person name="Gharbi K."/>
            <person name="Hall N."/>
            <person name="Watson M."/>
            <person name="Adriaenssens E.M."/>
            <person name="Foster-Nyarko E."/>
            <person name="Jarju S."/>
            <person name="Secka A."/>
            <person name="Antonio M."/>
            <person name="Oren A."/>
            <person name="Chaudhuri R.R."/>
            <person name="La Ragione R."/>
            <person name="Hildebrand F."/>
            <person name="Pallen M.J."/>
        </authorList>
    </citation>
    <scope>NUCLEOTIDE SEQUENCE</scope>
    <source>
        <strain evidence="1">CHK154-7741</strain>
    </source>
</reference>
<sequence length="217" mass="24755">MIKDSSLTNIKFENKFFFAGISLGSCSTNETGVAIIDKNLNIITLDKLFSMEDVRFFFKRMAGKQNAIINIALPENPTMLNAKWKLTSRQYQLVQSSELINQDSDWIQRYSHRGCDFFEELKNQGIDIFRYDIHELKSFLGLSGVYKDRSPVDCKALQSALKYRFGFKELPSNMLPVSQLEAILGAYLGIIMADTKTGYNCKIKSQYNNIEVIGLDL</sequence>
<gene>
    <name evidence="1" type="ORF">IAD26_02075</name>
</gene>
<reference evidence="1" key="1">
    <citation type="submission" date="2020-10" db="EMBL/GenBank/DDBJ databases">
        <authorList>
            <person name="Gilroy R."/>
        </authorList>
    </citation>
    <scope>NUCLEOTIDE SEQUENCE</scope>
    <source>
        <strain evidence="1">CHK154-7741</strain>
    </source>
</reference>
<organism evidence="1 2">
    <name type="scientific">Candidatus Limenecus avicola</name>
    <dbReference type="NCBI Taxonomy" id="2840847"/>
    <lineage>
        <taxon>Bacteria</taxon>
        <taxon>Bacillati</taxon>
        <taxon>Bacillota</taxon>
        <taxon>Clostridia</taxon>
        <taxon>Eubacteriales</taxon>
        <taxon>Clostridiaceae</taxon>
        <taxon>Clostridiaceae incertae sedis</taxon>
        <taxon>Candidatus Limenecus</taxon>
    </lineage>
</organism>